<dbReference type="RefSeq" id="WP_110925544.1">
    <property type="nucleotide sequence ID" value="NZ_CCXS01000001.1"/>
</dbReference>
<dbReference type="SUPFAM" id="SSF51261">
    <property type="entry name" value="Duplicated hybrid motif"/>
    <property type="match status" value="1"/>
</dbReference>
<gene>
    <name evidence="2" type="ORF">BN1080_00349</name>
</gene>
<evidence type="ECO:0000313" key="2">
    <source>
        <dbReference type="EMBL" id="CEG21439.1"/>
    </source>
</evidence>
<dbReference type="PANTHER" id="PTHR21666:SF270">
    <property type="entry name" value="MUREIN HYDROLASE ACTIVATOR ENVC"/>
    <property type="match status" value="1"/>
</dbReference>
<dbReference type="InterPro" id="IPR011055">
    <property type="entry name" value="Dup_hybrid_motif"/>
</dbReference>
<keyword evidence="3" id="KW-1185">Reference proteome</keyword>
<sequence>MGRGRKNGFKPEEFGEHFLAEDFTAIYRQCIKEFRETIALRDFIELAKSFNRGVKGYHLAFETTMPGFKQYIWLDDRKEKAINVSFDGNEIQGMYIKPYVTYPKSDNQVTKTEFIMPIADDWFVFWGGKNEFINYHYAYEQQRYAYDLVVMKAGQTYRNQGLRNEDYYAFSKKVVAPAGGKVIEVVDGIRDNPLGEMNESDPAGNFIVLEHGQGEYSLLAHFKKETIRVKSGDSVEQGQLLGLCGNSGNSSEAHIHFQVMDSPEMEQSSSLNIRFKGGIEPIQGDTVHPAVFEKNKQEFDTFDKAETAFSLAGFFQFIPRLIGYFFK</sequence>
<protein>
    <submittedName>
        <fullName evidence="2">Putative peptidase</fullName>
    </submittedName>
</protein>
<dbReference type="InterPro" id="IPR050570">
    <property type="entry name" value="Cell_wall_metabolism_enzyme"/>
</dbReference>
<evidence type="ECO:0000313" key="3">
    <source>
        <dbReference type="Proteomes" id="UP000043699"/>
    </source>
</evidence>
<dbReference type="AlphaFoldDB" id="A0A098EGK5"/>
<accession>A0A098EGK5</accession>
<name>A0A098EGK5_9BACL</name>
<dbReference type="Gene3D" id="2.70.70.10">
    <property type="entry name" value="Glucose Permease (Domain IIA)"/>
    <property type="match status" value="1"/>
</dbReference>
<proteinExistence type="predicted"/>
<evidence type="ECO:0000259" key="1">
    <source>
        <dbReference type="Pfam" id="PF01551"/>
    </source>
</evidence>
<dbReference type="EMBL" id="CCXS01000001">
    <property type="protein sequence ID" value="CEG21439.1"/>
    <property type="molecule type" value="Genomic_DNA"/>
</dbReference>
<dbReference type="PANTHER" id="PTHR21666">
    <property type="entry name" value="PEPTIDASE-RELATED"/>
    <property type="match status" value="1"/>
</dbReference>
<organism evidence="2 3">
    <name type="scientific">Planococcus massiliensis</name>
    <dbReference type="NCBI Taxonomy" id="1499687"/>
    <lineage>
        <taxon>Bacteria</taxon>
        <taxon>Bacillati</taxon>
        <taxon>Bacillota</taxon>
        <taxon>Bacilli</taxon>
        <taxon>Bacillales</taxon>
        <taxon>Caryophanaceae</taxon>
        <taxon>Planococcus</taxon>
    </lineage>
</organism>
<reference evidence="2 3" key="1">
    <citation type="submission" date="2014-09" db="EMBL/GenBank/DDBJ databases">
        <authorList>
            <person name="Urmite Genomes Urmite Genomes"/>
        </authorList>
    </citation>
    <scope>NUCLEOTIDE SEQUENCE [LARGE SCALE GENOMIC DNA]</scope>
    <source>
        <strain evidence="2 3">ES2</strain>
    </source>
</reference>
<dbReference type="InterPro" id="IPR016047">
    <property type="entry name" value="M23ase_b-sheet_dom"/>
</dbReference>
<dbReference type="CDD" id="cd12797">
    <property type="entry name" value="M23_peptidase"/>
    <property type="match status" value="1"/>
</dbReference>
<dbReference type="STRING" id="1499687.BN1080_00349"/>
<dbReference type="OrthoDB" id="9809488at2"/>
<feature type="domain" description="M23ase beta-sheet core" evidence="1">
    <location>
        <begin position="172"/>
        <end position="261"/>
    </location>
</feature>
<dbReference type="Proteomes" id="UP000043699">
    <property type="component" value="Unassembled WGS sequence"/>
</dbReference>
<dbReference type="GO" id="GO:0004222">
    <property type="term" value="F:metalloendopeptidase activity"/>
    <property type="evidence" value="ECO:0007669"/>
    <property type="project" value="TreeGrafter"/>
</dbReference>
<dbReference type="Pfam" id="PF01551">
    <property type="entry name" value="Peptidase_M23"/>
    <property type="match status" value="1"/>
</dbReference>